<evidence type="ECO:0000256" key="12">
    <source>
        <dbReference type="SAM" id="MobiDB-lite"/>
    </source>
</evidence>
<dbReference type="Pfam" id="PF16123">
    <property type="entry name" value="HAGH_C"/>
    <property type="match status" value="1"/>
</dbReference>
<evidence type="ECO:0000313" key="15">
    <source>
        <dbReference type="Proteomes" id="UP001161247"/>
    </source>
</evidence>
<dbReference type="InterPro" id="IPR032282">
    <property type="entry name" value="HAGH_C"/>
</dbReference>
<dbReference type="HAMAP" id="MF_01374">
    <property type="entry name" value="Glyoxalase_2"/>
    <property type="match status" value="1"/>
</dbReference>
<evidence type="ECO:0000256" key="9">
    <source>
        <dbReference type="ARBA" id="ARBA00022801"/>
    </source>
</evidence>
<dbReference type="GO" id="GO:0019243">
    <property type="term" value="P:methylglyoxal catabolic process to D-lactate via S-lactoyl-glutathione"/>
    <property type="evidence" value="ECO:0007669"/>
    <property type="project" value="InterPro"/>
</dbReference>
<evidence type="ECO:0000256" key="4">
    <source>
        <dbReference type="ARBA" id="ARBA00001965"/>
    </source>
</evidence>
<dbReference type="PIRSF" id="PIRSF005457">
    <property type="entry name" value="Glx"/>
    <property type="match status" value="1"/>
</dbReference>
<dbReference type="FunFam" id="3.60.15.10:FF:000019">
    <property type="entry name" value="Hydroxyacylglutathione hydrolase, mitochondrial"/>
    <property type="match status" value="1"/>
</dbReference>
<comment type="catalytic activity">
    <reaction evidence="1">
        <text>an S-(2-hydroxyacyl)glutathione + H2O = a 2-hydroxy carboxylate + glutathione + H(+)</text>
        <dbReference type="Rhea" id="RHEA:21864"/>
        <dbReference type="ChEBI" id="CHEBI:15377"/>
        <dbReference type="ChEBI" id="CHEBI:15378"/>
        <dbReference type="ChEBI" id="CHEBI:57925"/>
        <dbReference type="ChEBI" id="CHEBI:58896"/>
        <dbReference type="ChEBI" id="CHEBI:71261"/>
        <dbReference type="EC" id="3.1.2.6"/>
    </reaction>
</comment>
<dbReference type="Gene3D" id="3.60.15.10">
    <property type="entry name" value="Ribonuclease Z/Hydroxyacylglutathione hydrolase-like"/>
    <property type="match status" value="1"/>
</dbReference>
<accession>A0AAV1CBJ4</accession>
<evidence type="ECO:0000313" key="14">
    <source>
        <dbReference type="EMBL" id="CAI9091918.1"/>
    </source>
</evidence>
<dbReference type="InterPro" id="IPR036866">
    <property type="entry name" value="RibonucZ/Hydroxyglut_hydro"/>
</dbReference>
<comment type="cofactor">
    <cofactor evidence="3">
        <name>Fe(2+)</name>
        <dbReference type="ChEBI" id="CHEBI:29033"/>
    </cofactor>
</comment>
<dbReference type="InterPro" id="IPR017782">
    <property type="entry name" value="Hydroxyacylglutathione_Hdrlase"/>
</dbReference>
<evidence type="ECO:0000256" key="3">
    <source>
        <dbReference type="ARBA" id="ARBA00001954"/>
    </source>
</evidence>
<evidence type="ECO:0000256" key="5">
    <source>
        <dbReference type="ARBA" id="ARBA00004963"/>
    </source>
</evidence>
<dbReference type="PANTHER" id="PTHR11935">
    <property type="entry name" value="BETA LACTAMASE DOMAIN"/>
    <property type="match status" value="1"/>
</dbReference>
<comment type="similarity">
    <text evidence="6">Belongs to the metallo-beta-lactamase superfamily. Glyoxalase II family.</text>
</comment>
<evidence type="ECO:0000256" key="8">
    <source>
        <dbReference type="ARBA" id="ARBA00022723"/>
    </source>
</evidence>
<evidence type="ECO:0000256" key="11">
    <source>
        <dbReference type="ARBA" id="ARBA00031044"/>
    </source>
</evidence>
<keyword evidence="9" id="KW-0378">Hydrolase</keyword>
<evidence type="ECO:0000256" key="1">
    <source>
        <dbReference type="ARBA" id="ARBA00001623"/>
    </source>
</evidence>
<dbReference type="SUPFAM" id="SSF56281">
    <property type="entry name" value="Metallo-hydrolase/oxidoreductase"/>
    <property type="match status" value="1"/>
</dbReference>
<reference evidence="14" key="1">
    <citation type="submission" date="2023-03" db="EMBL/GenBank/DDBJ databases">
        <authorList>
            <person name="Julca I."/>
        </authorList>
    </citation>
    <scope>NUCLEOTIDE SEQUENCE</scope>
</reference>
<feature type="region of interest" description="Disordered" evidence="12">
    <location>
        <begin position="236"/>
        <end position="258"/>
    </location>
</feature>
<comment type="pathway">
    <text evidence="5">Secondary metabolite metabolism; methylglyoxal degradation; (R)-lactate from methylglyoxal: step 2/2.</text>
</comment>
<gene>
    <name evidence="14" type="ORF">OLC1_LOCUS3720</name>
</gene>
<evidence type="ECO:0000256" key="10">
    <source>
        <dbReference type="ARBA" id="ARBA00022833"/>
    </source>
</evidence>
<keyword evidence="8" id="KW-0479">Metal-binding</keyword>
<dbReference type="GO" id="GO:0046872">
    <property type="term" value="F:metal ion binding"/>
    <property type="evidence" value="ECO:0007669"/>
    <property type="project" value="UniProtKB-KW"/>
</dbReference>
<protein>
    <recommendedName>
        <fullName evidence="7">hydroxyacylglutathione hydrolase</fullName>
        <ecNumber evidence="7">3.1.2.6</ecNumber>
    </recommendedName>
    <alternativeName>
        <fullName evidence="11">Glyoxalase II</fullName>
    </alternativeName>
</protein>
<dbReference type="InterPro" id="IPR001279">
    <property type="entry name" value="Metallo-B-lactamas"/>
</dbReference>
<dbReference type="GO" id="GO:0004416">
    <property type="term" value="F:hydroxyacylglutathione hydrolase activity"/>
    <property type="evidence" value="ECO:0007669"/>
    <property type="project" value="UniProtKB-EC"/>
</dbReference>
<feature type="compositionally biased region" description="Basic and acidic residues" evidence="12">
    <location>
        <begin position="247"/>
        <end position="258"/>
    </location>
</feature>
<comment type="cofactor">
    <cofactor evidence="2">
        <name>Zn(2+)</name>
        <dbReference type="ChEBI" id="CHEBI:29105"/>
    </cofactor>
</comment>
<dbReference type="InterPro" id="IPR035680">
    <property type="entry name" value="Clx_II_MBL"/>
</dbReference>
<sequence>MKIIPIPCLEDNYSYLIVDEVSREGAVVDPVEPQKVVDVAEENWVDLKSVLTTHHHWDHAGGNEEMKKLVPKIKIHGGIYDNVAACTHPVRDGDKLLIGVDTFVTCLLTPCHTRGHISYYATGKQGEEPAVFTGDTMFVAGCGKFMEGTAVQMHESLCNILGALPKSTRVYCGHEYTVKNLQFASEIEPENSRIIEKLKWAKHQRSAGRPTVPSTIKEEWETNPFLRVDNPEIQKKVGTESPVEALQELRQRKDNWKA</sequence>
<evidence type="ECO:0000256" key="7">
    <source>
        <dbReference type="ARBA" id="ARBA00011917"/>
    </source>
</evidence>
<evidence type="ECO:0000259" key="13">
    <source>
        <dbReference type="SMART" id="SM00849"/>
    </source>
</evidence>
<proteinExistence type="inferred from homology"/>
<dbReference type="SMART" id="SM00849">
    <property type="entry name" value="Lactamase_B"/>
    <property type="match status" value="1"/>
</dbReference>
<organism evidence="14 15">
    <name type="scientific">Oldenlandia corymbosa var. corymbosa</name>
    <dbReference type="NCBI Taxonomy" id="529605"/>
    <lineage>
        <taxon>Eukaryota</taxon>
        <taxon>Viridiplantae</taxon>
        <taxon>Streptophyta</taxon>
        <taxon>Embryophyta</taxon>
        <taxon>Tracheophyta</taxon>
        <taxon>Spermatophyta</taxon>
        <taxon>Magnoliopsida</taxon>
        <taxon>eudicotyledons</taxon>
        <taxon>Gunneridae</taxon>
        <taxon>Pentapetalae</taxon>
        <taxon>asterids</taxon>
        <taxon>lamiids</taxon>
        <taxon>Gentianales</taxon>
        <taxon>Rubiaceae</taxon>
        <taxon>Rubioideae</taxon>
        <taxon>Spermacoceae</taxon>
        <taxon>Hedyotis-Oldenlandia complex</taxon>
        <taxon>Oldenlandia</taxon>
    </lineage>
</organism>
<keyword evidence="10" id="KW-0862">Zinc</keyword>
<dbReference type="PANTHER" id="PTHR11935:SF94">
    <property type="entry name" value="TENZING NORGAY, ISOFORM C"/>
    <property type="match status" value="1"/>
</dbReference>
<dbReference type="EMBL" id="OX459118">
    <property type="protein sequence ID" value="CAI9091918.1"/>
    <property type="molecule type" value="Genomic_DNA"/>
</dbReference>
<evidence type="ECO:0000256" key="2">
    <source>
        <dbReference type="ARBA" id="ARBA00001947"/>
    </source>
</evidence>
<evidence type="ECO:0000256" key="6">
    <source>
        <dbReference type="ARBA" id="ARBA00006759"/>
    </source>
</evidence>
<dbReference type="AlphaFoldDB" id="A0AAV1CBJ4"/>
<dbReference type="EC" id="3.1.2.6" evidence="7"/>
<dbReference type="Pfam" id="PF00753">
    <property type="entry name" value="Lactamase_B"/>
    <property type="match status" value="1"/>
</dbReference>
<keyword evidence="15" id="KW-1185">Reference proteome</keyword>
<name>A0AAV1CBJ4_OLDCO</name>
<feature type="domain" description="Metallo-beta-lactamase" evidence="13">
    <location>
        <begin position="11"/>
        <end position="174"/>
    </location>
</feature>
<dbReference type="Proteomes" id="UP001161247">
    <property type="component" value="Chromosome 1"/>
</dbReference>
<comment type="cofactor">
    <cofactor evidence="4">
        <name>Fe(3+)</name>
        <dbReference type="ChEBI" id="CHEBI:29034"/>
    </cofactor>
</comment>
<dbReference type="CDD" id="cd07723">
    <property type="entry name" value="hydroxyacylglutathione_hydrolase_MBL-fold"/>
    <property type="match status" value="1"/>
</dbReference>
<dbReference type="NCBIfam" id="TIGR03413">
    <property type="entry name" value="GSH_gloB"/>
    <property type="match status" value="1"/>
</dbReference>